<evidence type="ECO:0000256" key="1">
    <source>
        <dbReference type="ARBA" id="ARBA00022679"/>
    </source>
</evidence>
<dbReference type="HOGENOM" id="CLU_013985_3_6_9"/>
<protein>
    <submittedName>
        <fullName evidence="5">GCN5-related N-acetyltransferase</fullName>
    </submittedName>
</protein>
<dbReference type="PANTHER" id="PTHR43792">
    <property type="entry name" value="GNAT FAMILY, PUTATIVE (AFU_ORTHOLOGUE AFUA_3G00765)-RELATED-RELATED"/>
    <property type="match status" value="1"/>
</dbReference>
<dbReference type="GO" id="GO:0008999">
    <property type="term" value="F:protein-N-terminal-alanine acetyltransferase activity"/>
    <property type="evidence" value="ECO:0007669"/>
    <property type="project" value="TreeGrafter"/>
</dbReference>
<dbReference type="SUPFAM" id="SSF55729">
    <property type="entry name" value="Acyl-CoA N-acyltransferases (Nat)"/>
    <property type="match status" value="1"/>
</dbReference>
<evidence type="ECO:0000256" key="2">
    <source>
        <dbReference type="ARBA" id="ARBA00023315"/>
    </source>
</evidence>
<evidence type="ECO:0000259" key="4">
    <source>
        <dbReference type="PROSITE" id="PS51186"/>
    </source>
</evidence>
<organism evidence="5 6">
    <name type="scientific">Ethanoligenens harbinense (strain DSM 18485 / JCM 12961 / CGMCC 1.5033 / YUAN-3)</name>
    <dbReference type="NCBI Taxonomy" id="663278"/>
    <lineage>
        <taxon>Bacteria</taxon>
        <taxon>Bacillati</taxon>
        <taxon>Bacillota</taxon>
        <taxon>Clostridia</taxon>
        <taxon>Eubacteriales</taxon>
        <taxon>Oscillospiraceae</taxon>
        <taxon>Ethanoligenens</taxon>
    </lineage>
</organism>
<evidence type="ECO:0000313" key="5">
    <source>
        <dbReference type="EMBL" id="ADU28224.1"/>
    </source>
</evidence>
<dbReference type="GO" id="GO:0005737">
    <property type="term" value="C:cytoplasm"/>
    <property type="evidence" value="ECO:0007669"/>
    <property type="project" value="TreeGrafter"/>
</dbReference>
<keyword evidence="1 5" id="KW-0808">Transferase</keyword>
<dbReference type="STRING" id="663278.Ethha_2732"/>
<dbReference type="AlphaFoldDB" id="E6U7V1"/>
<keyword evidence="2" id="KW-0012">Acyltransferase</keyword>
<dbReference type="Gene3D" id="3.40.630.30">
    <property type="match status" value="1"/>
</dbReference>
<gene>
    <name evidence="5" type="ordered locus">Ethha_2732</name>
</gene>
<dbReference type="Pfam" id="PF13302">
    <property type="entry name" value="Acetyltransf_3"/>
    <property type="match status" value="1"/>
</dbReference>
<dbReference type="Proteomes" id="UP000001551">
    <property type="component" value="Chromosome"/>
</dbReference>
<sequence length="201" mass="22966">MKNGENVLHHVGTMRLATPRLFLRRFEVRDAQDMFDRWASREEVTRHLPWQPHAGVEVTRGRIEAWQEQYADKRVYHWAVAQKETGRAIGSISVQAMREANRSCEIGYCLGNAFWNNGYMTEALRTVLELLFETVGLHRVQALYHAGNPASGRVLQKVGMTHEGTLRDFGRQADGGWYSMCVYSILESEWVGTTHVSVRGS</sequence>
<evidence type="ECO:0000313" key="6">
    <source>
        <dbReference type="Proteomes" id="UP000001551"/>
    </source>
</evidence>
<reference evidence="5 6" key="1">
    <citation type="submission" date="2010-12" db="EMBL/GenBank/DDBJ databases">
        <title>Complete sequence of Ethanoligenens harbinense YUAN-3.</title>
        <authorList>
            <person name="Lucas S."/>
            <person name="Copeland A."/>
            <person name="Lapidus A."/>
            <person name="Cheng J.-F."/>
            <person name="Bruce D."/>
            <person name="Goodwin L."/>
            <person name="Pitluck S."/>
            <person name="Chertkov O."/>
            <person name="Misra M."/>
            <person name="Detter J.C."/>
            <person name="Han C."/>
            <person name="Tapia R."/>
            <person name="Land M."/>
            <person name="Hauser L."/>
            <person name="Jeffries C."/>
            <person name="Kyrpides N."/>
            <person name="Ivanova N."/>
            <person name="Mikhailova N."/>
            <person name="Wang A."/>
            <person name="Mouttaki H."/>
            <person name="He Z."/>
            <person name="Zhou J."/>
            <person name="Hemme C.L."/>
            <person name="Woyke T."/>
        </authorList>
    </citation>
    <scope>NUCLEOTIDE SEQUENCE [LARGE SCALE GENOMIC DNA]</scope>
    <source>
        <strain evidence="6">DSM 18485 / JCM 12961 / CGMCC 1.5033 / YUAN-3</strain>
    </source>
</reference>
<dbReference type="EMBL" id="CP002400">
    <property type="protein sequence ID" value="ADU28224.1"/>
    <property type="molecule type" value="Genomic_DNA"/>
</dbReference>
<dbReference type="eggNOG" id="COG1670">
    <property type="taxonomic scope" value="Bacteria"/>
</dbReference>
<dbReference type="PROSITE" id="PS51186">
    <property type="entry name" value="GNAT"/>
    <property type="match status" value="1"/>
</dbReference>
<dbReference type="InterPro" id="IPR051531">
    <property type="entry name" value="N-acetyltransferase"/>
</dbReference>
<proteinExistence type="inferred from homology"/>
<name>E6U7V1_ETHHY</name>
<dbReference type="InterPro" id="IPR016181">
    <property type="entry name" value="Acyl_CoA_acyltransferase"/>
</dbReference>
<comment type="similarity">
    <text evidence="3">Belongs to the acetyltransferase family. RimJ subfamily.</text>
</comment>
<evidence type="ECO:0000256" key="3">
    <source>
        <dbReference type="ARBA" id="ARBA00038502"/>
    </source>
</evidence>
<keyword evidence="6" id="KW-1185">Reference proteome</keyword>
<dbReference type="KEGG" id="eha:Ethha_2732"/>
<feature type="domain" description="N-acetyltransferase" evidence="4">
    <location>
        <begin position="26"/>
        <end position="185"/>
    </location>
</feature>
<dbReference type="PANTHER" id="PTHR43792:SF8">
    <property type="entry name" value="[RIBOSOMAL PROTEIN US5]-ALANINE N-ACETYLTRANSFERASE"/>
    <property type="match status" value="1"/>
</dbReference>
<dbReference type="RefSeq" id="WP_013486567.1">
    <property type="nucleotide sequence ID" value="NC_014828.1"/>
</dbReference>
<dbReference type="InterPro" id="IPR000182">
    <property type="entry name" value="GNAT_dom"/>
</dbReference>
<accession>E6U7V1</accession>